<dbReference type="InterPro" id="IPR040911">
    <property type="entry name" value="Exostosin_GT47"/>
</dbReference>
<dbReference type="InterPro" id="IPR004263">
    <property type="entry name" value="Exostosin"/>
</dbReference>
<dbReference type="Gramene" id="ESQ28422">
    <property type="protein sequence ID" value="ESQ28422"/>
    <property type="gene ID" value="EUTSA_v10018517mg"/>
</dbReference>
<keyword evidence="7" id="KW-1133">Transmembrane helix</keyword>
<evidence type="ECO:0000256" key="1">
    <source>
        <dbReference type="ARBA" id="ARBA00004323"/>
    </source>
</evidence>
<dbReference type="OrthoDB" id="1924787at2759"/>
<dbReference type="Pfam" id="PF03016">
    <property type="entry name" value="Exostosin_GT47"/>
    <property type="match status" value="1"/>
</dbReference>
<dbReference type="OMA" id="AEMVTWQ"/>
<evidence type="ECO:0000313" key="10">
    <source>
        <dbReference type="Proteomes" id="UP000030689"/>
    </source>
</evidence>
<dbReference type="GO" id="GO:0033940">
    <property type="term" value="F:glucuronoarabinoxylan endo-1,4-beta-xylanase activity"/>
    <property type="evidence" value="ECO:0007669"/>
    <property type="project" value="EnsemblPlants"/>
</dbReference>
<feature type="domain" description="Exostosin GT47" evidence="8">
    <location>
        <begin position="73"/>
        <end position="401"/>
    </location>
</feature>
<sequence length="458" mass="52719">MSYTKKHAKIDQWPEKEKEKYTKNRETLKLTIPTLLLFCSVCLIFLILLFPFTSPPQTTSFPASSLPRTCFQNFTVYVYDLPKEFNTNLLQNCRHLNIYTDMCPHVANNGLGQPLRRDSKTWFATHQFIAEMIFHARVENHPCRTLEPSNADIFYVPFYGGLYGSSVFREHNLTKRDEVAVRLVDYVSGQRWWKKSNGRDHFLAIGRTAWDFMRASDEAGTDFGANTLMVMPRVMNMSVLTVERQPWKGDNQFGIPYPSYFHPYTSAEMVTWQDKMRIVERPHLFSFVGGPRKGLEKAAIRDELIRQCAGSSRCELLKCESGGTRCHDPMTVLGVMARSRFCLQAPGDSFTRRSTFDAMLAGCIPVFFSPHTMYTQYMWYLPDDRRSYSVFMDEKNSTQIEHELSRISDSEVVMLRETIINLIPSMTYAHPNATNYDLLDAVDVALEALAKQARGKVV</sequence>
<dbReference type="GO" id="GO:0016757">
    <property type="term" value="F:glycosyltransferase activity"/>
    <property type="evidence" value="ECO:0007669"/>
    <property type="project" value="UniProtKB-KW"/>
</dbReference>
<evidence type="ECO:0000256" key="2">
    <source>
        <dbReference type="ARBA" id="ARBA00010271"/>
    </source>
</evidence>
<keyword evidence="5" id="KW-0735">Signal-anchor</keyword>
<keyword evidence="6" id="KW-0333">Golgi apparatus</keyword>
<keyword evidence="3" id="KW-0328">Glycosyltransferase</keyword>
<keyword evidence="10" id="KW-1185">Reference proteome</keyword>
<comment type="similarity">
    <text evidence="2">Belongs to the glycosyltransferase 47 family.</text>
</comment>
<accession>V4KF20</accession>
<dbReference type="STRING" id="72664.V4KF20"/>
<dbReference type="PANTHER" id="PTHR11062:SF255">
    <property type="entry name" value="XYLOGLUCAN GALACTOSYLTRANSFERASE GT17-RELATED"/>
    <property type="match status" value="1"/>
</dbReference>
<evidence type="ECO:0000256" key="4">
    <source>
        <dbReference type="ARBA" id="ARBA00022679"/>
    </source>
</evidence>
<name>V4KF20_EUTSA</name>
<evidence type="ECO:0000256" key="3">
    <source>
        <dbReference type="ARBA" id="ARBA00022676"/>
    </source>
</evidence>
<organism evidence="9 10">
    <name type="scientific">Eutrema salsugineum</name>
    <name type="common">Saltwater cress</name>
    <name type="synonym">Sisymbrium salsugineum</name>
    <dbReference type="NCBI Taxonomy" id="72664"/>
    <lineage>
        <taxon>Eukaryota</taxon>
        <taxon>Viridiplantae</taxon>
        <taxon>Streptophyta</taxon>
        <taxon>Embryophyta</taxon>
        <taxon>Tracheophyta</taxon>
        <taxon>Spermatophyta</taxon>
        <taxon>Magnoliopsida</taxon>
        <taxon>eudicotyledons</taxon>
        <taxon>Gunneridae</taxon>
        <taxon>Pentapetalae</taxon>
        <taxon>rosids</taxon>
        <taxon>malvids</taxon>
        <taxon>Brassicales</taxon>
        <taxon>Brassicaceae</taxon>
        <taxon>Eutremeae</taxon>
        <taxon>Eutrema</taxon>
    </lineage>
</organism>
<dbReference type="PANTHER" id="PTHR11062">
    <property type="entry name" value="EXOSTOSIN HEPARAN SULFATE GLYCOSYLTRANSFERASE -RELATED"/>
    <property type="match status" value="1"/>
</dbReference>
<evidence type="ECO:0000256" key="6">
    <source>
        <dbReference type="ARBA" id="ARBA00023034"/>
    </source>
</evidence>
<dbReference type="KEGG" id="eus:EUTSA_v10018517mg"/>
<evidence type="ECO:0000256" key="5">
    <source>
        <dbReference type="ARBA" id="ARBA00022968"/>
    </source>
</evidence>
<keyword evidence="7" id="KW-0812">Transmembrane</keyword>
<gene>
    <name evidence="9" type="ORF">EUTSA_v10018517mg</name>
</gene>
<dbReference type="Proteomes" id="UP000030689">
    <property type="component" value="Unassembled WGS sequence"/>
</dbReference>
<dbReference type="GO" id="GO:0000139">
    <property type="term" value="C:Golgi membrane"/>
    <property type="evidence" value="ECO:0007669"/>
    <property type="project" value="UniProtKB-SubCell"/>
</dbReference>
<evidence type="ECO:0000256" key="7">
    <source>
        <dbReference type="SAM" id="Phobius"/>
    </source>
</evidence>
<protein>
    <recommendedName>
        <fullName evidence="8">Exostosin GT47 domain-containing protein</fullName>
    </recommendedName>
</protein>
<dbReference type="EMBL" id="KI517953">
    <property type="protein sequence ID" value="ESQ28422.1"/>
    <property type="molecule type" value="Genomic_DNA"/>
</dbReference>
<evidence type="ECO:0000313" key="9">
    <source>
        <dbReference type="EMBL" id="ESQ28422.1"/>
    </source>
</evidence>
<feature type="transmembrane region" description="Helical" evidence="7">
    <location>
        <begin position="30"/>
        <end position="52"/>
    </location>
</feature>
<dbReference type="GO" id="GO:0045492">
    <property type="term" value="P:xylan biosynthetic process"/>
    <property type="evidence" value="ECO:0007669"/>
    <property type="project" value="EnsemblPlants"/>
</dbReference>
<reference evidence="9 10" key="1">
    <citation type="journal article" date="2013" name="Front. Plant Sci.">
        <title>The Reference Genome of the Halophytic Plant Eutrema salsugineum.</title>
        <authorList>
            <person name="Yang R."/>
            <person name="Jarvis D.E."/>
            <person name="Chen H."/>
            <person name="Beilstein M.A."/>
            <person name="Grimwood J."/>
            <person name="Jenkins J."/>
            <person name="Shu S."/>
            <person name="Prochnik S."/>
            <person name="Xin M."/>
            <person name="Ma C."/>
            <person name="Schmutz J."/>
            <person name="Wing R.A."/>
            <person name="Mitchell-Olds T."/>
            <person name="Schumaker K.S."/>
            <person name="Wang X."/>
        </authorList>
    </citation>
    <scope>NUCLEOTIDE SEQUENCE [LARGE SCALE GENOMIC DNA]</scope>
</reference>
<evidence type="ECO:0000259" key="8">
    <source>
        <dbReference type="Pfam" id="PF03016"/>
    </source>
</evidence>
<proteinExistence type="inferred from homology"/>
<comment type="subcellular location">
    <subcellularLocation>
        <location evidence="1">Golgi apparatus membrane</location>
        <topology evidence="1">Single-pass type II membrane protein</topology>
    </subcellularLocation>
</comment>
<keyword evidence="4" id="KW-0808">Transferase</keyword>
<keyword evidence="7" id="KW-0472">Membrane</keyword>
<dbReference type="eggNOG" id="KOG1021">
    <property type="taxonomic scope" value="Eukaryota"/>
</dbReference>
<dbReference type="AlphaFoldDB" id="V4KF20"/>